<feature type="compositionally biased region" description="Low complexity" evidence="7">
    <location>
        <begin position="181"/>
        <end position="195"/>
    </location>
</feature>
<feature type="region of interest" description="Disordered" evidence="7">
    <location>
        <begin position="1"/>
        <end position="72"/>
    </location>
</feature>
<dbReference type="SMART" id="SM00066">
    <property type="entry name" value="GAL4"/>
    <property type="match status" value="1"/>
</dbReference>
<evidence type="ECO:0000313" key="10">
    <source>
        <dbReference type="Proteomes" id="UP000799291"/>
    </source>
</evidence>
<dbReference type="PANTHER" id="PTHR47540:SF3">
    <property type="entry name" value="ZN(II)2CYS6 TRANSCRIPTION FACTOR (EUROFUNG)"/>
    <property type="match status" value="1"/>
</dbReference>
<dbReference type="Proteomes" id="UP000799291">
    <property type="component" value="Unassembled WGS sequence"/>
</dbReference>
<name>A0A6G1IFS2_9PLEO</name>
<dbReference type="Pfam" id="PF04082">
    <property type="entry name" value="Fungal_trans"/>
    <property type="match status" value="1"/>
</dbReference>
<dbReference type="SMART" id="SM00906">
    <property type="entry name" value="Fungal_trans"/>
    <property type="match status" value="1"/>
</dbReference>
<feature type="compositionally biased region" description="Low complexity" evidence="7">
    <location>
        <begin position="24"/>
        <end position="39"/>
    </location>
</feature>
<feature type="domain" description="Zn(2)-C6 fungal-type" evidence="8">
    <location>
        <begin position="72"/>
        <end position="101"/>
    </location>
</feature>
<protein>
    <recommendedName>
        <fullName evidence="8">Zn(2)-C6 fungal-type domain-containing protein</fullName>
    </recommendedName>
</protein>
<dbReference type="InterPro" id="IPR001138">
    <property type="entry name" value="Zn2Cys6_DnaBD"/>
</dbReference>
<keyword evidence="4" id="KW-0238">DNA-binding</keyword>
<dbReference type="SUPFAM" id="SSF57701">
    <property type="entry name" value="Zn2/Cys6 DNA-binding domain"/>
    <property type="match status" value="1"/>
</dbReference>
<dbReference type="GO" id="GO:0008270">
    <property type="term" value="F:zinc ion binding"/>
    <property type="evidence" value="ECO:0007669"/>
    <property type="project" value="InterPro"/>
</dbReference>
<dbReference type="GO" id="GO:0043565">
    <property type="term" value="F:sequence-specific DNA binding"/>
    <property type="evidence" value="ECO:0007669"/>
    <property type="project" value="TreeGrafter"/>
</dbReference>
<keyword evidence="5" id="KW-0804">Transcription</keyword>
<evidence type="ECO:0000313" key="9">
    <source>
        <dbReference type="EMBL" id="KAF2676811.1"/>
    </source>
</evidence>
<dbReference type="InterPro" id="IPR051711">
    <property type="entry name" value="Stress_Response_Reg"/>
</dbReference>
<comment type="subcellular location">
    <subcellularLocation>
        <location evidence="1">Nucleus</location>
    </subcellularLocation>
</comment>
<evidence type="ECO:0000256" key="7">
    <source>
        <dbReference type="SAM" id="MobiDB-lite"/>
    </source>
</evidence>
<keyword evidence="6" id="KW-0539">Nucleus</keyword>
<feature type="region of interest" description="Disordered" evidence="7">
    <location>
        <begin position="696"/>
        <end position="733"/>
    </location>
</feature>
<dbReference type="CDD" id="cd12148">
    <property type="entry name" value="fungal_TF_MHR"/>
    <property type="match status" value="1"/>
</dbReference>
<feature type="region of interest" description="Disordered" evidence="7">
    <location>
        <begin position="138"/>
        <end position="201"/>
    </location>
</feature>
<evidence type="ECO:0000256" key="1">
    <source>
        <dbReference type="ARBA" id="ARBA00004123"/>
    </source>
</evidence>
<dbReference type="Gene3D" id="4.10.240.10">
    <property type="entry name" value="Zn(2)-C6 fungal-type DNA-binding domain"/>
    <property type="match status" value="1"/>
</dbReference>
<sequence length="820" mass="90188">MQAMAQPSPPPQPSSQWVHVMGNPVPSTGATPATPVATPHARDVGDSRDSMTGSPPAKRRREDRERSRVSRACDRCKKKKTRCTGRCPCTLCLKVGLSCEFTASYTRGRLPSVPVDEAVITPNTHPRITLPGISTISEASPVSSTSPSFHLPRPVATPRMEPPPPSNNIFAREDHLTVPNGSGTRSPPSRTSPEPLQTDQQGHYLGSASAVSFLLRIQKRLHQHQNNSVSHDSSIFTFGDAALPESDPSFFVLPPKADAQRLVERYFDFAAPTHRFLHRPTIEKLLDEFYETQGELRNKEEAPAKMAVLLIVFAQGQAYMPEGNPDHEKSARYYFASEHQLSKERGAVRLASVQARLGQCFYLLTQSRINHCWSLFGTMAHLAFAIGLNRGRRCDTSATVDYIDLESRRRLFWVAYTLDKYLAAALGRPRTFKDEDIDQELPAVVNDSDLHSNRIETSTSSPYGVALMMAPVEHIKLSQILSRVLRDLYPIRPPTLPARLSLSEKYTSDLHSWRSALTRFLDTSELPSSLLIPIYQRQRNVLNLAYYHAMLLVHRPFLLSNFAALKNYGTPNTSKDAGLQIGAGSGSGEARDLNVDVRDNIQQCLDAAMGIVRVVDEMNSTQFFRAFWFTQYYAFCAVVVLYVYRIQQGIVSPGKCEGYFKAGQRCQAVLSSISETDCLSKRYCLVLEELRLEAARHQHRPGSGSAGTGAVGGTTDTPEHAQSSTSSSSSTAANANLTAPALTPQSEASPAFSNPYYPPTTNNPLTPDSALFNTSFLPTSNIMADLTSWGQFDSLVTAGIGMLDGGGFMEDGGWGFGFGL</sequence>
<feature type="compositionally biased region" description="Basic and acidic residues" evidence="7">
    <location>
        <begin position="60"/>
        <end position="72"/>
    </location>
</feature>
<keyword evidence="10" id="KW-1185">Reference proteome</keyword>
<dbReference type="PANTHER" id="PTHR47540">
    <property type="entry name" value="THIAMINE REPRESSIBLE GENES REGULATORY PROTEIN THI5"/>
    <property type="match status" value="1"/>
</dbReference>
<dbReference type="EMBL" id="MU005629">
    <property type="protein sequence ID" value="KAF2676811.1"/>
    <property type="molecule type" value="Genomic_DNA"/>
</dbReference>
<keyword evidence="3" id="KW-0805">Transcription regulation</keyword>
<dbReference type="InterPro" id="IPR036864">
    <property type="entry name" value="Zn2-C6_fun-type_DNA-bd_sf"/>
</dbReference>
<evidence type="ECO:0000256" key="3">
    <source>
        <dbReference type="ARBA" id="ARBA00023015"/>
    </source>
</evidence>
<feature type="compositionally biased region" description="Low complexity" evidence="7">
    <location>
        <begin position="723"/>
        <end position="733"/>
    </location>
</feature>
<feature type="compositionally biased region" description="Low complexity" evidence="7">
    <location>
        <begin position="138"/>
        <end position="148"/>
    </location>
</feature>
<accession>A0A6G1IFS2</accession>
<dbReference type="GO" id="GO:0000981">
    <property type="term" value="F:DNA-binding transcription factor activity, RNA polymerase II-specific"/>
    <property type="evidence" value="ECO:0007669"/>
    <property type="project" value="InterPro"/>
</dbReference>
<feature type="compositionally biased region" description="Basic and acidic residues" evidence="7">
    <location>
        <begin position="40"/>
        <end position="49"/>
    </location>
</feature>
<dbReference type="OrthoDB" id="2579025at2759"/>
<dbReference type="GO" id="GO:0045944">
    <property type="term" value="P:positive regulation of transcription by RNA polymerase II"/>
    <property type="evidence" value="ECO:0007669"/>
    <property type="project" value="TreeGrafter"/>
</dbReference>
<dbReference type="AlphaFoldDB" id="A0A6G1IFS2"/>
<evidence type="ECO:0000256" key="2">
    <source>
        <dbReference type="ARBA" id="ARBA00022723"/>
    </source>
</evidence>
<evidence type="ECO:0000256" key="4">
    <source>
        <dbReference type="ARBA" id="ARBA00023125"/>
    </source>
</evidence>
<proteinExistence type="predicted"/>
<evidence type="ECO:0000259" key="8">
    <source>
        <dbReference type="PROSITE" id="PS50048"/>
    </source>
</evidence>
<reference evidence="9" key="1">
    <citation type="journal article" date="2020" name="Stud. Mycol.">
        <title>101 Dothideomycetes genomes: a test case for predicting lifestyles and emergence of pathogens.</title>
        <authorList>
            <person name="Haridas S."/>
            <person name="Albert R."/>
            <person name="Binder M."/>
            <person name="Bloem J."/>
            <person name="Labutti K."/>
            <person name="Salamov A."/>
            <person name="Andreopoulos B."/>
            <person name="Baker S."/>
            <person name="Barry K."/>
            <person name="Bills G."/>
            <person name="Bluhm B."/>
            <person name="Cannon C."/>
            <person name="Castanera R."/>
            <person name="Culley D."/>
            <person name="Daum C."/>
            <person name="Ezra D."/>
            <person name="Gonzalez J."/>
            <person name="Henrissat B."/>
            <person name="Kuo A."/>
            <person name="Liang C."/>
            <person name="Lipzen A."/>
            <person name="Lutzoni F."/>
            <person name="Magnuson J."/>
            <person name="Mondo S."/>
            <person name="Nolan M."/>
            <person name="Ohm R."/>
            <person name="Pangilinan J."/>
            <person name="Park H.-J."/>
            <person name="Ramirez L."/>
            <person name="Alfaro M."/>
            <person name="Sun H."/>
            <person name="Tritt A."/>
            <person name="Yoshinaga Y."/>
            <person name="Zwiers L.-H."/>
            <person name="Turgeon B."/>
            <person name="Goodwin S."/>
            <person name="Spatafora J."/>
            <person name="Crous P."/>
            <person name="Grigoriev I."/>
        </authorList>
    </citation>
    <scope>NUCLEOTIDE SEQUENCE</scope>
    <source>
        <strain evidence="9">CBS 122367</strain>
    </source>
</reference>
<gene>
    <name evidence="9" type="ORF">K458DRAFT_178271</name>
</gene>
<dbReference type="GO" id="GO:0006351">
    <property type="term" value="P:DNA-templated transcription"/>
    <property type="evidence" value="ECO:0007669"/>
    <property type="project" value="InterPro"/>
</dbReference>
<evidence type="ECO:0000256" key="6">
    <source>
        <dbReference type="ARBA" id="ARBA00023242"/>
    </source>
</evidence>
<dbReference type="PROSITE" id="PS00463">
    <property type="entry name" value="ZN2_CY6_FUNGAL_1"/>
    <property type="match status" value="1"/>
</dbReference>
<keyword evidence="2" id="KW-0479">Metal-binding</keyword>
<dbReference type="GO" id="GO:0005634">
    <property type="term" value="C:nucleus"/>
    <property type="evidence" value="ECO:0007669"/>
    <property type="project" value="UniProtKB-SubCell"/>
</dbReference>
<organism evidence="9 10">
    <name type="scientific">Lentithecium fluviatile CBS 122367</name>
    <dbReference type="NCBI Taxonomy" id="1168545"/>
    <lineage>
        <taxon>Eukaryota</taxon>
        <taxon>Fungi</taxon>
        <taxon>Dikarya</taxon>
        <taxon>Ascomycota</taxon>
        <taxon>Pezizomycotina</taxon>
        <taxon>Dothideomycetes</taxon>
        <taxon>Pleosporomycetidae</taxon>
        <taxon>Pleosporales</taxon>
        <taxon>Massarineae</taxon>
        <taxon>Lentitheciaceae</taxon>
        <taxon>Lentithecium</taxon>
    </lineage>
</organism>
<evidence type="ECO:0000256" key="5">
    <source>
        <dbReference type="ARBA" id="ARBA00023163"/>
    </source>
</evidence>
<dbReference type="InterPro" id="IPR007219">
    <property type="entry name" value="XnlR_reg_dom"/>
</dbReference>
<dbReference type="PROSITE" id="PS50048">
    <property type="entry name" value="ZN2_CY6_FUNGAL_2"/>
    <property type="match status" value="1"/>
</dbReference>
<dbReference type="Pfam" id="PF00172">
    <property type="entry name" value="Zn_clus"/>
    <property type="match status" value="1"/>
</dbReference>
<dbReference type="CDD" id="cd00067">
    <property type="entry name" value="GAL4"/>
    <property type="match status" value="1"/>
</dbReference>